<proteinExistence type="predicted"/>
<dbReference type="GO" id="GO:0005200">
    <property type="term" value="F:structural constituent of cytoskeleton"/>
    <property type="evidence" value="ECO:0007669"/>
    <property type="project" value="TreeGrafter"/>
</dbReference>
<keyword evidence="2" id="KW-0677">Repeat</keyword>
<dbReference type="InterPro" id="IPR041573">
    <property type="entry name" value="Desmoplakin_Spectrin-like"/>
</dbReference>
<gene>
    <name evidence="4" type="ORF">QTP70_031426</name>
</gene>
<evidence type="ECO:0000256" key="2">
    <source>
        <dbReference type="ARBA" id="ARBA00022737"/>
    </source>
</evidence>
<keyword evidence="5" id="KW-1185">Reference proteome</keyword>
<feature type="domain" description="Desmoplakin spectrin-like" evidence="3">
    <location>
        <begin position="21"/>
        <end position="70"/>
    </location>
</feature>
<dbReference type="InterPro" id="IPR043197">
    <property type="entry name" value="Plakin"/>
</dbReference>
<dbReference type="Proteomes" id="UP001274896">
    <property type="component" value="Unassembled WGS sequence"/>
</dbReference>
<dbReference type="GO" id="GO:0042060">
    <property type="term" value="P:wound healing"/>
    <property type="evidence" value="ECO:0007669"/>
    <property type="project" value="TreeGrafter"/>
</dbReference>
<dbReference type="Gene3D" id="1.20.58.60">
    <property type="match status" value="1"/>
</dbReference>
<dbReference type="GO" id="GO:0045104">
    <property type="term" value="P:intermediate filament cytoskeleton organization"/>
    <property type="evidence" value="ECO:0007669"/>
    <property type="project" value="InterPro"/>
</dbReference>
<accession>A0AAE0R841</accession>
<dbReference type="GO" id="GO:0045296">
    <property type="term" value="F:cadherin binding"/>
    <property type="evidence" value="ECO:0007669"/>
    <property type="project" value="TreeGrafter"/>
</dbReference>
<dbReference type="GO" id="GO:0042383">
    <property type="term" value="C:sarcolemma"/>
    <property type="evidence" value="ECO:0007669"/>
    <property type="project" value="TreeGrafter"/>
</dbReference>
<dbReference type="Pfam" id="PF18373">
    <property type="entry name" value="Spectrin_2"/>
    <property type="match status" value="1"/>
</dbReference>
<dbReference type="GO" id="GO:0031581">
    <property type="term" value="P:hemidesmosome assembly"/>
    <property type="evidence" value="ECO:0007669"/>
    <property type="project" value="TreeGrafter"/>
</dbReference>
<dbReference type="Gene3D" id="1.20.58.1060">
    <property type="match status" value="1"/>
</dbReference>
<evidence type="ECO:0000313" key="4">
    <source>
        <dbReference type="EMBL" id="KAK3546641.1"/>
    </source>
</evidence>
<dbReference type="GO" id="GO:0008307">
    <property type="term" value="F:structural constituent of muscle"/>
    <property type="evidence" value="ECO:0007669"/>
    <property type="project" value="TreeGrafter"/>
</dbReference>
<dbReference type="GO" id="GO:0005882">
    <property type="term" value="C:intermediate filament"/>
    <property type="evidence" value="ECO:0007669"/>
    <property type="project" value="TreeGrafter"/>
</dbReference>
<organism evidence="4 5">
    <name type="scientific">Hemibagrus guttatus</name>
    <dbReference type="NCBI Taxonomy" id="175788"/>
    <lineage>
        <taxon>Eukaryota</taxon>
        <taxon>Metazoa</taxon>
        <taxon>Chordata</taxon>
        <taxon>Craniata</taxon>
        <taxon>Vertebrata</taxon>
        <taxon>Euteleostomi</taxon>
        <taxon>Actinopterygii</taxon>
        <taxon>Neopterygii</taxon>
        <taxon>Teleostei</taxon>
        <taxon>Ostariophysi</taxon>
        <taxon>Siluriformes</taxon>
        <taxon>Bagridae</taxon>
        <taxon>Hemibagrus</taxon>
    </lineage>
</organism>
<sequence>MIAPCLTIISRSSAGSVIGESQEHHKALENLKQDSHTFMSRSQESDIFSAEEYKQSESTYNNATQYYNNLPQTVEQGEQNESVSNSYVTHIMRLRQRLERVGSHIIIRCCSQPVDTDPPKAFVQETTEQKNIQAVLEDIKKDLDKVVKQSEAALTCSQQSTWARILRSEIDITMKMLDHVDSLFSIYMDKVKSIDLGIHRTDGTGDVLRKFGNQLYYFHEVPANEKEVESNKAQLKT</sequence>
<comment type="caution">
    <text evidence="4">The sequence shown here is derived from an EMBL/GenBank/DDBJ whole genome shotgun (WGS) entry which is preliminary data.</text>
</comment>
<evidence type="ECO:0000259" key="3">
    <source>
        <dbReference type="Pfam" id="PF18373"/>
    </source>
</evidence>
<keyword evidence="1" id="KW-0597">Phosphoprotein</keyword>
<dbReference type="PANTHER" id="PTHR23169:SF32">
    <property type="entry name" value="PLECTIN ISOFORM X1"/>
    <property type="match status" value="1"/>
</dbReference>
<evidence type="ECO:0000313" key="5">
    <source>
        <dbReference type="Proteomes" id="UP001274896"/>
    </source>
</evidence>
<dbReference type="GO" id="GO:0048471">
    <property type="term" value="C:perinuclear region of cytoplasm"/>
    <property type="evidence" value="ECO:0007669"/>
    <property type="project" value="TreeGrafter"/>
</dbReference>
<dbReference type="EMBL" id="JAUCMX010000005">
    <property type="protein sequence ID" value="KAK3546641.1"/>
    <property type="molecule type" value="Genomic_DNA"/>
</dbReference>
<name>A0AAE0R841_9TELE</name>
<dbReference type="PANTHER" id="PTHR23169">
    <property type="entry name" value="ENVOPLAKIN"/>
    <property type="match status" value="1"/>
</dbReference>
<dbReference type="GO" id="GO:0005925">
    <property type="term" value="C:focal adhesion"/>
    <property type="evidence" value="ECO:0007669"/>
    <property type="project" value="TreeGrafter"/>
</dbReference>
<dbReference type="Pfam" id="PF21097">
    <property type="entry name" value="SR_plectin_7"/>
    <property type="match status" value="1"/>
</dbReference>
<reference evidence="4" key="1">
    <citation type="submission" date="2023-06" db="EMBL/GenBank/DDBJ databases">
        <title>Male Hemibagrus guttatus genome.</title>
        <authorList>
            <person name="Bian C."/>
        </authorList>
    </citation>
    <scope>NUCLEOTIDE SEQUENCE</scope>
    <source>
        <strain evidence="4">Male_cb2023</strain>
        <tissue evidence="4">Muscle</tissue>
    </source>
</reference>
<dbReference type="AlphaFoldDB" id="A0AAE0R841"/>
<evidence type="ECO:0000256" key="1">
    <source>
        <dbReference type="ARBA" id="ARBA00022553"/>
    </source>
</evidence>
<dbReference type="GO" id="GO:0030506">
    <property type="term" value="F:ankyrin binding"/>
    <property type="evidence" value="ECO:0007669"/>
    <property type="project" value="TreeGrafter"/>
</dbReference>
<dbReference type="GO" id="GO:0030056">
    <property type="term" value="C:hemidesmosome"/>
    <property type="evidence" value="ECO:0007669"/>
    <property type="project" value="TreeGrafter"/>
</dbReference>
<protein>
    <recommendedName>
        <fullName evidence="3">Desmoplakin spectrin-like domain-containing protein</fullName>
    </recommendedName>
</protein>